<dbReference type="SMART" id="SM00175">
    <property type="entry name" value="RAB"/>
    <property type="match status" value="1"/>
</dbReference>
<evidence type="ECO:0000313" key="3">
    <source>
        <dbReference type="Proteomes" id="UP000002488"/>
    </source>
</evidence>
<accession>C6LS48</accession>
<dbReference type="OMA" id="YKNVNLH"/>
<evidence type="ECO:0000256" key="1">
    <source>
        <dbReference type="ARBA" id="ARBA00022741"/>
    </source>
</evidence>
<sequence>MAQFIDLDESSDEQAPTVRTFKVTVMGDGSVGKSSICSRFTKDFFATSYKQTIGVDFFSQTVCLDDGSKVTFNLYDIGGQSIGSKMLSAYISGTHAFIFVYDLTNAESLENVVEWYAMVKKAVKSMKDVVVYLVGNKSDLATLRVVRSSRSNEVSAAINASAHLLLSALTGDRIGLLFISLAGRLCGVDVTTMILDGKTGPAVEVNRDTEETVGGINRDRFLGDADTAVGANAITRAKELENGMAKKIKELEEQSTGISRQTLVGVEKAKRSGRCTVM</sequence>
<dbReference type="PANTHER" id="PTHR47978">
    <property type="match status" value="1"/>
</dbReference>
<dbReference type="InterPro" id="IPR001806">
    <property type="entry name" value="Small_GTPase"/>
</dbReference>
<dbReference type="OrthoDB" id="10254700at2759"/>
<dbReference type="SUPFAM" id="SSF52540">
    <property type="entry name" value="P-loop containing nucleoside triphosphate hydrolases"/>
    <property type="match status" value="1"/>
</dbReference>
<dbReference type="SMART" id="SM00174">
    <property type="entry name" value="RHO"/>
    <property type="match status" value="1"/>
</dbReference>
<dbReference type="AlphaFoldDB" id="C6LS48"/>
<dbReference type="Gene3D" id="3.40.50.300">
    <property type="entry name" value="P-loop containing nucleotide triphosphate hydrolases"/>
    <property type="match status" value="1"/>
</dbReference>
<dbReference type="PRINTS" id="PR00449">
    <property type="entry name" value="RASTRNSFRMNG"/>
</dbReference>
<proteinExistence type="predicted"/>
<dbReference type="VEuPathDB" id="GiardiaDB:GL50581_1584"/>
<dbReference type="FunFam" id="3.40.50.300:FF:001508">
    <property type="entry name" value="Small GTP-binding protein Rab28, putative"/>
    <property type="match status" value="1"/>
</dbReference>
<name>C6LS48_GIAIB</name>
<gene>
    <name evidence="2" type="ORF">GL50581_1584</name>
</gene>
<dbReference type="PROSITE" id="PS51421">
    <property type="entry name" value="RAS"/>
    <property type="match status" value="1"/>
</dbReference>
<evidence type="ECO:0000313" key="2">
    <source>
        <dbReference type="EMBL" id="EET01189.1"/>
    </source>
</evidence>
<dbReference type="GO" id="GO:0003924">
    <property type="term" value="F:GTPase activity"/>
    <property type="evidence" value="ECO:0007669"/>
    <property type="project" value="InterPro"/>
</dbReference>
<dbReference type="SMART" id="SM00173">
    <property type="entry name" value="RAS"/>
    <property type="match status" value="1"/>
</dbReference>
<reference evidence="2 3" key="1">
    <citation type="journal article" date="2009" name="PLoS Pathog.">
        <title>Draft genome sequencing of giardia intestinalis assemblage B isolate GS: is human giardiasis caused by two different species?</title>
        <authorList>
            <person name="Franzen O."/>
            <person name="Jerlstrom-Hultqvist J."/>
            <person name="Castro E."/>
            <person name="Sherwood E."/>
            <person name="Ankarklev J."/>
            <person name="Reiner D.S."/>
            <person name="Palm D."/>
            <person name="Andersson J.O."/>
            <person name="Andersson B."/>
            <person name="Svard S.G."/>
        </authorList>
    </citation>
    <scope>NUCLEOTIDE SEQUENCE [LARGE SCALE GENOMIC DNA]</scope>
    <source>
        <strain evidence="3">ATCC 50581 / GS clone H7</strain>
    </source>
</reference>
<dbReference type="EMBL" id="ACGJ01002166">
    <property type="protein sequence ID" value="EET01189.1"/>
    <property type="molecule type" value="Genomic_DNA"/>
</dbReference>
<comment type="caution">
    <text evidence="2">The sequence shown here is derived from an EMBL/GenBank/DDBJ whole genome shotgun (WGS) entry which is preliminary data.</text>
</comment>
<dbReference type="NCBIfam" id="TIGR00231">
    <property type="entry name" value="small_GTP"/>
    <property type="match status" value="1"/>
</dbReference>
<organism evidence="2 3">
    <name type="scientific">Giardia intestinalis (strain ATCC 50581 / GS clone H7)</name>
    <name type="common">Giardia lamblia</name>
    <dbReference type="NCBI Taxonomy" id="598745"/>
    <lineage>
        <taxon>Eukaryota</taxon>
        <taxon>Metamonada</taxon>
        <taxon>Diplomonadida</taxon>
        <taxon>Hexamitidae</taxon>
        <taxon>Giardiinae</taxon>
        <taxon>Giardia</taxon>
    </lineage>
</organism>
<dbReference type="InterPro" id="IPR005225">
    <property type="entry name" value="Small_GTP-bd"/>
</dbReference>
<dbReference type="GO" id="GO:0005525">
    <property type="term" value="F:GTP binding"/>
    <property type="evidence" value="ECO:0007669"/>
    <property type="project" value="InterPro"/>
</dbReference>
<dbReference type="Pfam" id="PF00071">
    <property type="entry name" value="Ras"/>
    <property type="match status" value="1"/>
</dbReference>
<dbReference type="InterPro" id="IPR027417">
    <property type="entry name" value="P-loop_NTPase"/>
</dbReference>
<protein>
    <submittedName>
        <fullName evidence="2">RabF</fullName>
    </submittedName>
</protein>
<dbReference type="PROSITE" id="PS51419">
    <property type="entry name" value="RAB"/>
    <property type="match status" value="1"/>
</dbReference>
<dbReference type="Proteomes" id="UP000002488">
    <property type="component" value="Unassembled WGS sequence"/>
</dbReference>
<keyword evidence="1" id="KW-0547">Nucleotide-binding</keyword>